<dbReference type="AlphaFoldDB" id="A0A1W1EFE3"/>
<dbReference type="EMBL" id="FPKX01000060">
    <property type="protein sequence ID" value="SFZ98762.1"/>
    <property type="molecule type" value="Genomic_DNA"/>
</dbReference>
<proteinExistence type="predicted"/>
<evidence type="ECO:0000313" key="1">
    <source>
        <dbReference type="EMBL" id="SFZ98762.1"/>
    </source>
</evidence>
<name>A0A1W1EFE3_9ZZZZ</name>
<reference evidence="1" key="1">
    <citation type="submission" date="2016-10" db="EMBL/GenBank/DDBJ databases">
        <authorList>
            <person name="de Groot N.N."/>
        </authorList>
    </citation>
    <scope>NUCLEOTIDE SEQUENCE</scope>
</reference>
<protein>
    <submittedName>
        <fullName evidence="1">Uncharacterized protein</fullName>
    </submittedName>
</protein>
<accession>A0A1W1EFE3</accession>
<sequence length="40" mass="4673">MDLAKADPKVQKLLKKSDIKVVRTKDMEDKIGKELYLVHF</sequence>
<gene>
    <name evidence="1" type="ORF">MNB_SV-5-1435</name>
</gene>
<organism evidence="1">
    <name type="scientific">hydrothermal vent metagenome</name>
    <dbReference type="NCBI Taxonomy" id="652676"/>
    <lineage>
        <taxon>unclassified sequences</taxon>
        <taxon>metagenomes</taxon>
        <taxon>ecological metagenomes</taxon>
    </lineage>
</organism>